<keyword evidence="2" id="KW-1185">Reference proteome</keyword>
<dbReference type="EMBL" id="CM046397">
    <property type="protein sequence ID" value="KAI8535374.1"/>
    <property type="molecule type" value="Genomic_DNA"/>
</dbReference>
<sequence length="109" mass="12539">MMPLDFAAITDLRVGGDPIPFDFATGRQAESQREMLGYELRAETDDAKYAQLLEFWTEDDPMTRVQEEQMARCLLLYMLGASLFPNRRNRVHLSLLPALRDVGEIARFD</sequence>
<proteinExistence type="predicted"/>
<organism evidence="1 2">
    <name type="scientific">Rhododendron molle</name>
    <name type="common">Chinese azalea</name>
    <name type="synonym">Azalea mollis</name>
    <dbReference type="NCBI Taxonomy" id="49168"/>
    <lineage>
        <taxon>Eukaryota</taxon>
        <taxon>Viridiplantae</taxon>
        <taxon>Streptophyta</taxon>
        <taxon>Embryophyta</taxon>
        <taxon>Tracheophyta</taxon>
        <taxon>Spermatophyta</taxon>
        <taxon>Magnoliopsida</taxon>
        <taxon>eudicotyledons</taxon>
        <taxon>Gunneridae</taxon>
        <taxon>Pentapetalae</taxon>
        <taxon>asterids</taxon>
        <taxon>Ericales</taxon>
        <taxon>Ericaceae</taxon>
        <taxon>Ericoideae</taxon>
        <taxon>Rhodoreae</taxon>
        <taxon>Rhododendron</taxon>
    </lineage>
</organism>
<comment type="caution">
    <text evidence="1">The sequence shown here is derived from an EMBL/GenBank/DDBJ whole genome shotgun (WGS) entry which is preliminary data.</text>
</comment>
<protein>
    <submittedName>
        <fullName evidence="1">Uncharacterized protein</fullName>
    </submittedName>
</protein>
<evidence type="ECO:0000313" key="1">
    <source>
        <dbReference type="EMBL" id="KAI8535374.1"/>
    </source>
</evidence>
<dbReference type="Proteomes" id="UP001062846">
    <property type="component" value="Chromosome 10"/>
</dbReference>
<accession>A0ACC0M458</accession>
<gene>
    <name evidence="1" type="ORF">RHMOL_Rhmol10G0169200</name>
</gene>
<evidence type="ECO:0000313" key="2">
    <source>
        <dbReference type="Proteomes" id="UP001062846"/>
    </source>
</evidence>
<reference evidence="1" key="1">
    <citation type="submission" date="2022-02" db="EMBL/GenBank/DDBJ databases">
        <title>Plant Genome Project.</title>
        <authorList>
            <person name="Zhang R.-G."/>
        </authorList>
    </citation>
    <scope>NUCLEOTIDE SEQUENCE</scope>
    <source>
        <strain evidence="1">AT1</strain>
    </source>
</reference>
<name>A0ACC0M458_RHOML</name>